<organism evidence="1 2">
    <name type="scientific">Solanum commersonii</name>
    <name type="common">Commerson's wild potato</name>
    <name type="synonym">Commerson's nightshade</name>
    <dbReference type="NCBI Taxonomy" id="4109"/>
    <lineage>
        <taxon>Eukaryota</taxon>
        <taxon>Viridiplantae</taxon>
        <taxon>Streptophyta</taxon>
        <taxon>Embryophyta</taxon>
        <taxon>Tracheophyta</taxon>
        <taxon>Spermatophyta</taxon>
        <taxon>Magnoliopsida</taxon>
        <taxon>eudicotyledons</taxon>
        <taxon>Gunneridae</taxon>
        <taxon>Pentapetalae</taxon>
        <taxon>asterids</taxon>
        <taxon>lamiids</taxon>
        <taxon>Solanales</taxon>
        <taxon>Solanaceae</taxon>
        <taxon>Solanoideae</taxon>
        <taxon>Solaneae</taxon>
        <taxon>Solanum</taxon>
    </lineage>
</organism>
<name>A0A9J5ZXE5_SOLCO</name>
<comment type="caution">
    <text evidence="1">The sequence shown here is derived from an EMBL/GenBank/DDBJ whole genome shotgun (WGS) entry which is preliminary data.</text>
</comment>
<evidence type="ECO:0000313" key="1">
    <source>
        <dbReference type="EMBL" id="KAG5616937.1"/>
    </source>
</evidence>
<sequence length="67" mass="7343">MTVPRGRVVSLEARCLGRGASRRRCLVGRGLEAAALPCLERRVGVSRHDRASGRGRGLEARRCLRAM</sequence>
<accession>A0A9J5ZXE5</accession>
<keyword evidence="2" id="KW-1185">Reference proteome</keyword>
<evidence type="ECO:0000313" key="2">
    <source>
        <dbReference type="Proteomes" id="UP000824120"/>
    </source>
</evidence>
<proteinExistence type="predicted"/>
<dbReference type="EMBL" id="JACXVP010000003">
    <property type="protein sequence ID" value="KAG5616937.1"/>
    <property type="molecule type" value="Genomic_DNA"/>
</dbReference>
<dbReference type="Proteomes" id="UP000824120">
    <property type="component" value="Chromosome 3"/>
</dbReference>
<dbReference type="AlphaFoldDB" id="A0A9J5ZXE5"/>
<reference evidence="1 2" key="1">
    <citation type="submission" date="2020-09" db="EMBL/GenBank/DDBJ databases">
        <title>De no assembly of potato wild relative species, Solanum commersonii.</title>
        <authorList>
            <person name="Cho K."/>
        </authorList>
    </citation>
    <scope>NUCLEOTIDE SEQUENCE [LARGE SCALE GENOMIC DNA]</scope>
    <source>
        <strain evidence="1">LZ3.2</strain>
        <tissue evidence="1">Leaf</tissue>
    </source>
</reference>
<gene>
    <name evidence="1" type="ORF">H5410_016761</name>
</gene>
<protein>
    <submittedName>
        <fullName evidence="1">Uncharacterized protein</fullName>
    </submittedName>
</protein>